<name>A0AA86PEH6_9EUKA</name>
<dbReference type="EMBL" id="CAXDID020000088">
    <property type="protein sequence ID" value="CAL6021131.1"/>
    <property type="molecule type" value="Genomic_DNA"/>
</dbReference>
<comment type="caution">
    <text evidence="1">The sequence shown here is derived from an EMBL/GenBank/DDBJ whole genome shotgun (WGS) entry which is preliminary data.</text>
</comment>
<dbReference type="AlphaFoldDB" id="A0AA86PEH6"/>
<evidence type="ECO:0000313" key="2">
    <source>
        <dbReference type="EMBL" id="CAL6021131.1"/>
    </source>
</evidence>
<sequence length="103" mass="12320">MQVKWLILKYNQTYTIVYNEIQKRKIVITYDKINTFCRTGQLLRFIARSILKSHGLRTRTYDEAVKKHAQLTYLEHDYAAENDIILPQFENKDDDEVMISFDS</sequence>
<evidence type="ECO:0000313" key="1">
    <source>
        <dbReference type="EMBL" id="CAI9934277.1"/>
    </source>
</evidence>
<dbReference type="Proteomes" id="UP001642409">
    <property type="component" value="Unassembled WGS sequence"/>
</dbReference>
<reference evidence="1" key="1">
    <citation type="submission" date="2023-06" db="EMBL/GenBank/DDBJ databases">
        <authorList>
            <person name="Kurt Z."/>
        </authorList>
    </citation>
    <scope>NUCLEOTIDE SEQUENCE</scope>
</reference>
<organism evidence="1">
    <name type="scientific">Hexamita inflata</name>
    <dbReference type="NCBI Taxonomy" id="28002"/>
    <lineage>
        <taxon>Eukaryota</taxon>
        <taxon>Metamonada</taxon>
        <taxon>Diplomonadida</taxon>
        <taxon>Hexamitidae</taxon>
        <taxon>Hexamitinae</taxon>
        <taxon>Hexamita</taxon>
    </lineage>
</organism>
<accession>A0AA86PEH6</accession>
<gene>
    <name evidence="1" type="ORF">HINF_LOCUS21922</name>
    <name evidence="2" type="ORF">HINF_LOCUS28020</name>
</gene>
<evidence type="ECO:0000313" key="3">
    <source>
        <dbReference type="Proteomes" id="UP001642409"/>
    </source>
</evidence>
<reference evidence="2 3" key="2">
    <citation type="submission" date="2024-07" db="EMBL/GenBank/DDBJ databases">
        <authorList>
            <person name="Akdeniz Z."/>
        </authorList>
    </citation>
    <scope>NUCLEOTIDE SEQUENCE [LARGE SCALE GENOMIC DNA]</scope>
</reference>
<proteinExistence type="predicted"/>
<keyword evidence="3" id="KW-1185">Reference proteome</keyword>
<protein>
    <submittedName>
        <fullName evidence="2">Hypothetical_protein</fullName>
    </submittedName>
</protein>
<dbReference type="EMBL" id="CATOUU010000564">
    <property type="protein sequence ID" value="CAI9934277.1"/>
    <property type="molecule type" value="Genomic_DNA"/>
</dbReference>